<name>A0A1I4GXG1_9BACI</name>
<dbReference type="Pfam" id="PF13561">
    <property type="entry name" value="adh_short_C2"/>
    <property type="match status" value="1"/>
</dbReference>
<dbReference type="SUPFAM" id="SSF51735">
    <property type="entry name" value="NAD(P)-binding Rossmann-fold domains"/>
    <property type="match status" value="1"/>
</dbReference>
<reference evidence="4" key="1">
    <citation type="submission" date="2016-10" db="EMBL/GenBank/DDBJ databases">
        <authorList>
            <person name="Varghese N."/>
            <person name="Submissions S."/>
        </authorList>
    </citation>
    <scope>NUCLEOTIDE SEQUENCE [LARGE SCALE GENOMIC DNA]</scope>
    <source>
        <strain evidence="4">CGMCC 1.4250</strain>
    </source>
</reference>
<evidence type="ECO:0000256" key="1">
    <source>
        <dbReference type="ARBA" id="ARBA00006484"/>
    </source>
</evidence>
<keyword evidence="2" id="KW-0560">Oxidoreductase</keyword>
<dbReference type="CDD" id="cd11731">
    <property type="entry name" value="Lin1944_like_SDR_c"/>
    <property type="match status" value="1"/>
</dbReference>
<dbReference type="PANTHER" id="PTHR43477">
    <property type="entry name" value="DIHYDROANTICAPSIN 7-DEHYDROGENASE"/>
    <property type="match status" value="1"/>
</dbReference>
<evidence type="ECO:0000256" key="2">
    <source>
        <dbReference type="ARBA" id="ARBA00023002"/>
    </source>
</evidence>
<dbReference type="NCBIfam" id="NF005754">
    <property type="entry name" value="PRK07578.1"/>
    <property type="match status" value="1"/>
</dbReference>
<protein>
    <submittedName>
        <fullName evidence="3">NAD(P)-dependent dehydrogenase, short-chain alcohol dehydrogenase family</fullName>
    </submittedName>
</protein>
<accession>A0A1I4GXG1</accession>
<dbReference type="PRINTS" id="PR00081">
    <property type="entry name" value="GDHRDH"/>
</dbReference>
<gene>
    <name evidence="3" type="ORF">SAMN04487943_10148</name>
</gene>
<dbReference type="Gene3D" id="3.40.50.720">
    <property type="entry name" value="NAD(P)-binding Rossmann-like Domain"/>
    <property type="match status" value="1"/>
</dbReference>
<dbReference type="GO" id="GO:0016491">
    <property type="term" value="F:oxidoreductase activity"/>
    <property type="evidence" value="ECO:0007669"/>
    <property type="project" value="UniProtKB-KW"/>
</dbReference>
<dbReference type="Proteomes" id="UP000198565">
    <property type="component" value="Unassembled WGS sequence"/>
</dbReference>
<organism evidence="3 4">
    <name type="scientific">Gracilibacillus orientalis</name>
    <dbReference type="NCBI Taxonomy" id="334253"/>
    <lineage>
        <taxon>Bacteria</taxon>
        <taxon>Bacillati</taxon>
        <taxon>Bacillota</taxon>
        <taxon>Bacilli</taxon>
        <taxon>Bacillales</taxon>
        <taxon>Bacillaceae</taxon>
        <taxon>Gracilibacillus</taxon>
    </lineage>
</organism>
<dbReference type="EMBL" id="FOTR01000001">
    <property type="protein sequence ID" value="SFL33826.1"/>
    <property type="molecule type" value="Genomic_DNA"/>
</dbReference>
<proteinExistence type="inferred from homology"/>
<evidence type="ECO:0000313" key="3">
    <source>
        <dbReference type="EMBL" id="SFL33826.1"/>
    </source>
</evidence>
<dbReference type="PANTHER" id="PTHR43477:SF1">
    <property type="entry name" value="DIHYDROANTICAPSIN 7-DEHYDROGENASE"/>
    <property type="match status" value="1"/>
</dbReference>
<dbReference type="AlphaFoldDB" id="A0A1I4GXG1"/>
<keyword evidence="4" id="KW-1185">Reference proteome</keyword>
<dbReference type="InterPro" id="IPR036291">
    <property type="entry name" value="NAD(P)-bd_dom_sf"/>
</dbReference>
<comment type="similarity">
    <text evidence="1">Belongs to the short-chain dehydrogenases/reductases (SDR) family.</text>
</comment>
<dbReference type="RefSeq" id="WP_091479402.1">
    <property type="nucleotide sequence ID" value="NZ_FOTR01000001.1"/>
</dbReference>
<dbReference type="STRING" id="334253.SAMN04487943_10148"/>
<dbReference type="InterPro" id="IPR002347">
    <property type="entry name" value="SDR_fam"/>
</dbReference>
<dbReference type="OrthoDB" id="9787486at2"/>
<evidence type="ECO:0000313" key="4">
    <source>
        <dbReference type="Proteomes" id="UP000198565"/>
    </source>
</evidence>
<sequence length="199" mass="21188">MKILLIGASGTIGSVVLEEMKKDAEIITAGIENSDITVDTTSPESIKQMYEQVGTVDAIVNTAGIEHYGFLKEMTPEQNQIAVQSKLSGQVNLVLLGMDALSDNGSFTLTTGILMDDPIVKGASAAMANGGVRAFVKSAAIEMPRGLRINHVSPTILEVSVEKNGHLFEGFEPVSSRRIGLAYRKSILGAQTGEGIYVY</sequence>
<dbReference type="InterPro" id="IPR051122">
    <property type="entry name" value="SDR_DHRS6-like"/>
</dbReference>